<keyword evidence="1" id="KW-0732">Signal</keyword>
<dbReference type="AlphaFoldDB" id="A0AA96RH92"/>
<dbReference type="KEGG" id="paun:MJA45_25175"/>
<dbReference type="EMBL" id="CP130318">
    <property type="protein sequence ID" value="WNQ10874.1"/>
    <property type="molecule type" value="Genomic_DNA"/>
</dbReference>
<feature type="chain" id="PRO_5041683498" evidence="1">
    <location>
        <begin position="43"/>
        <end position="328"/>
    </location>
</feature>
<dbReference type="Proteomes" id="UP001305702">
    <property type="component" value="Chromosome"/>
</dbReference>
<accession>A0AA96RH92</accession>
<reference evidence="2 3" key="1">
    <citation type="submission" date="2022-02" db="EMBL/GenBank/DDBJ databases">
        <title>Paenibacillus sp. MBLB1776 Whole Genome Shotgun Sequencing.</title>
        <authorList>
            <person name="Hwang C.Y."/>
            <person name="Cho E.-S."/>
            <person name="Seo M.-J."/>
        </authorList>
    </citation>
    <scope>NUCLEOTIDE SEQUENCE [LARGE SCALE GENOMIC DNA]</scope>
    <source>
        <strain evidence="2 3">MBLB1776</strain>
    </source>
</reference>
<name>A0AA96RH92_9BACL</name>
<evidence type="ECO:0000313" key="3">
    <source>
        <dbReference type="Proteomes" id="UP001305702"/>
    </source>
</evidence>
<protein>
    <submittedName>
        <fullName evidence="2">Uncharacterized protein</fullName>
    </submittedName>
</protein>
<dbReference type="RefSeq" id="WP_315604648.1">
    <property type="nucleotide sequence ID" value="NZ_CP130318.1"/>
</dbReference>
<organism evidence="2 3">
    <name type="scientific">Paenibacillus aurantius</name>
    <dbReference type="NCBI Taxonomy" id="2918900"/>
    <lineage>
        <taxon>Bacteria</taxon>
        <taxon>Bacillati</taxon>
        <taxon>Bacillota</taxon>
        <taxon>Bacilli</taxon>
        <taxon>Bacillales</taxon>
        <taxon>Paenibacillaceae</taxon>
        <taxon>Paenibacillus</taxon>
    </lineage>
</organism>
<evidence type="ECO:0000313" key="2">
    <source>
        <dbReference type="EMBL" id="WNQ10874.1"/>
    </source>
</evidence>
<feature type="signal peptide" evidence="1">
    <location>
        <begin position="1"/>
        <end position="42"/>
    </location>
</feature>
<gene>
    <name evidence="2" type="ORF">MJA45_25175</name>
</gene>
<keyword evidence="3" id="KW-1185">Reference proteome</keyword>
<proteinExistence type="predicted"/>
<sequence length="328" mass="35518">MRKMVSGKWGNRTTFGKFRKRFILWTALVLSVAMLLPLTASAAYYNTYTDVATLGNANDCYVAQGFAVGSTYAYSVKINGDDTKAVIYRTNMSDGTTTLMTNGDSGTTYTASLGHANDMVLSTIDGEYYMFIVTMKAGSMSLVKLKYVGTTYYQVGNYSIQYSGADKAMSGVAITGKDTSSIYFLFKSGLTLYRGTLPLTANSGTINAAYGFALNTADALVNGSTVSNIGSYTSQGLGYYNNTIYVPLTYNNVSIVLVYLNISTASGTIYSDDNLSFRITSSTYSNLFEIESVGIANGDKLWFNTNRKTDASDTAHDGVHYFNGYSAL</sequence>
<evidence type="ECO:0000256" key="1">
    <source>
        <dbReference type="SAM" id="SignalP"/>
    </source>
</evidence>